<protein>
    <recommendedName>
        <fullName evidence="4">Glycosyltransferase RgtA/B/C/D-like domain-containing protein</fullName>
    </recommendedName>
</protein>
<keyword evidence="1" id="KW-0812">Transmembrane</keyword>
<dbReference type="Proteomes" id="UP000318717">
    <property type="component" value="Unassembled WGS sequence"/>
</dbReference>
<evidence type="ECO:0008006" key="4">
    <source>
        <dbReference type="Google" id="ProtNLM"/>
    </source>
</evidence>
<keyword evidence="3" id="KW-1185">Reference proteome</keyword>
<feature type="transmembrane region" description="Helical" evidence="1">
    <location>
        <begin position="7"/>
        <end position="25"/>
    </location>
</feature>
<accession>A0A4Y3HUA5</accession>
<evidence type="ECO:0000313" key="2">
    <source>
        <dbReference type="EMBL" id="GEA50666.1"/>
    </source>
</evidence>
<feature type="transmembrane region" description="Helical" evidence="1">
    <location>
        <begin position="110"/>
        <end position="139"/>
    </location>
</feature>
<feature type="transmembrane region" description="Helical" evidence="1">
    <location>
        <begin position="243"/>
        <end position="261"/>
    </location>
</feature>
<feature type="transmembrane region" description="Helical" evidence="1">
    <location>
        <begin position="330"/>
        <end position="347"/>
    </location>
</feature>
<evidence type="ECO:0000313" key="3">
    <source>
        <dbReference type="Proteomes" id="UP000318717"/>
    </source>
</evidence>
<keyword evidence="1" id="KW-0472">Membrane</keyword>
<dbReference type="RefSeq" id="WP_141345028.1">
    <property type="nucleotide sequence ID" value="NZ_BJLF01000006.1"/>
</dbReference>
<feature type="transmembrane region" description="Helical" evidence="1">
    <location>
        <begin position="268"/>
        <end position="286"/>
    </location>
</feature>
<organism evidence="2 3">
    <name type="scientific">Vibrio inusitatus NBRC 102082</name>
    <dbReference type="NCBI Taxonomy" id="1219070"/>
    <lineage>
        <taxon>Bacteria</taxon>
        <taxon>Pseudomonadati</taxon>
        <taxon>Pseudomonadota</taxon>
        <taxon>Gammaproteobacteria</taxon>
        <taxon>Vibrionales</taxon>
        <taxon>Vibrionaceae</taxon>
        <taxon>Vibrio</taxon>
    </lineage>
</organism>
<comment type="caution">
    <text evidence="2">The sequence shown here is derived from an EMBL/GenBank/DDBJ whole genome shotgun (WGS) entry which is preliminary data.</text>
</comment>
<dbReference type="OrthoDB" id="5492344at2"/>
<evidence type="ECO:0000256" key="1">
    <source>
        <dbReference type="SAM" id="Phobius"/>
    </source>
</evidence>
<feature type="transmembrane region" description="Helical" evidence="1">
    <location>
        <begin position="65"/>
        <end position="98"/>
    </location>
</feature>
<gene>
    <name evidence="2" type="ORF">VIN01S_14700</name>
</gene>
<sequence length="520" mass="60298">MSNYFKVFLSLTIWVSLFISAYIFSRFTVDDAFISWRYGYNLVHSGYFNYNPTNLDLTQAYTNPIYALMSIFPAILNIDVVVFFKVISLLMCMFFVVYLYRKHGVKYGAIIFMAIPATMLHISSGLETFLFTILLIVLYDCLRDKNIKLSIVVVSLLFLVRPESFILSILVPIYYMTEKEGSANPFVKIKSIFRSKNIKNYYPLVLVIILFLILSLHNLYFGSWLPNTFYIKSVNNEVVTSKAIDFFIWCIPALFFTLFLIKNENTSLFYVFFFLFLAMSINYSMSTLQMDYASRFFFHIYSPLYFILLIESKHSKVVGNKERSNALFDVNCFSLLCLSVFMVFFYIQCKPAELRSLSEYYPRLKTSHAQIGYSIQDSGAKSMVFSDAGVAAFNSEINALDNIGLGSTMVAKYGVNDRVLNAYNPSIVVFKSRPATGIRLKENYQTEIYKWVEENELIQVCQVYFNSSYSMLVYAKPNLNITKLQDVCKKSNYNLNGSDEVFKNYLLVPPWHFWNNDRLI</sequence>
<feature type="transmembrane region" description="Helical" evidence="1">
    <location>
        <begin position="201"/>
        <end position="223"/>
    </location>
</feature>
<feature type="transmembrane region" description="Helical" evidence="1">
    <location>
        <begin position="292"/>
        <end position="310"/>
    </location>
</feature>
<reference evidence="2 3" key="1">
    <citation type="submission" date="2019-06" db="EMBL/GenBank/DDBJ databases">
        <title>Whole genome shotgun sequence of Vibrio inusitatus NBRC 102082.</title>
        <authorList>
            <person name="Hosoyama A."/>
            <person name="Uohara A."/>
            <person name="Ohji S."/>
            <person name="Ichikawa N."/>
        </authorList>
    </citation>
    <scope>NUCLEOTIDE SEQUENCE [LARGE SCALE GENOMIC DNA]</scope>
    <source>
        <strain evidence="2 3">NBRC 102082</strain>
    </source>
</reference>
<dbReference type="EMBL" id="BJLF01000006">
    <property type="protein sequence ID" value="GEA50666.1"/>
    <property type="molecule type" value="Genomic_DNA"/>
</dbReference>
<name>A0A4Y3HUA5_9VIBR</name>
<proteinExistence type="predicted"/>
<keyword evidence="1" id="KW-1133">Transmembrane helix</keyword>
<feature type="transmembrane region" description="Helical" evidence="1">
    <location>
        <begin position="151"/>
        <end position="175"/>
    </location>
</feature>
<dbReference type="AlphaFoldDB" id="A0A4Y3HUA5"/>